<feature type="compositionally biased region" description="Polar residues" evidence="1">
    <location>
        <begin position="10"/>
        <end position="32"/>
    </location>
</feature>
<reference evidence="3" key="2">
    <citation type="submission" date="2022-01" db="EMBL/GenBank/DDBJ databases">
        <authorList>
            <person name="Yamashiro T."/>
            <person name="Shiraishi A."/>
            <person name="Satake H."/>
            <person name="Nakayama K."/>
        </authorList>
    </citation>
    <scope>NUCLEOTIDE SEQUENCE</scope>
</reference>
<evidence type="ECO:0000256" key="1">
    <source>
        <dbReference type="SAM" id="MobiDB-lite"/>
    </source>
</evidence>
<dbReference type="Pfam" id="PF13837">
    <property type="entry name" value="Myb_DNA-bind_4"/>
    <property type="match status" value="1"/>
</dbReference>
<reference evidence="3" key="1">
    <citation type="journal article" date="2022" name="Int. J. Mol. Sci.">
        <title>Draft Genome of Tanacetum Coccineum: Genomic Comparison of Closely Related Tanacetum-Family Plants.</title>
        <authorList>
            <person name="Yamashiro T."/>
            <person name="Shiraishi A."/>
            <person name="Nakayama K."/>
            <person name="Satake H."/>
        </authorList>
    </citation>
    <scope>NUCLEOTIDE SEQUENCE</scope>
</reference>
<dbReference type="InterPro" id="IPR044822">
    <property type="entry name" value="Myb_DNA-bind_4"/>
</dbReference>
<sequence length="373" mass="43145">MDETDGDSRYPSNYRVNQGLNSTHQPNVTIRNVPQFAGNYVDLDDNDEEEDEEEQEQEVDANGSIQQNKDNVDDDDTDDDNDGEDDRQNENFHLHRHPKKRKLKSLLSSFELVPRVPTPAPLQVSPPTFKPSFGGRNALTDWTEIETFALLDSWGERFVKRGRKSLRSEEWQEVADKVAQVSRIARTDTQCRNRLDTLKKKYKKEKALLQHNKNATTKWVYFKKMDMLIAPTHEPQPVPLHQPQSHPAHLRQPQPPVIYLNSPGNTDSEEGDDDDDDEDSDVPPPKKSKIKENKANVGSFKLLADSINRFSDVYEKIETRKRKEMLELEKMRMDLYRELELQKTQILERARAEIVKFRRGEYQDNDSAGNVSG</sequence>
<protein>
    <recommendedName>
        <fullName evidence="2">Myb/SANT-like DNA-binding domain-containing protein</fullName>
    </recommendedName>
</protein>
<feature type="compositionally biased region" description="Acidic residues" evidence="1">
    <location>
        <begin position="42"/>
        <end position="59"/>
    </location>
</feature>
<proteinExistence type="predicted"/>
<evidence type="ECO:0000259" key="2">
    <source>
        <dbReference type="Pfam" id="PF13837"/>
    </source>
</evidence>
<feature type="domain" description="Myb/SANT-like DNA-binding" evidence="2">
    <location>
        <begin position="141"/>
        <end position="228"/>
    </location>
</feature>
<evidence type="ECO:0000313" key="4">
    <source>
        <dbReference type="Proteomes" id="UP001151760"/>
    </source>
</evidence>
<gene>
    <name evidence="3" type="ORF">Tco_1123884</name>
</gene>
<dbReference type="PANTHER" id="PTHR31307:SF6">
    <property type="entry name" value="OS01G0718900 PROTEIN"/>
    <property type="match status" value="1"/>
</dbReference>
<organism evidence="3 4">
    <name type="scientific">Tanacetum coccineum</name>
    <dbReference type="NCBI Taxonomy" id="301880"/>
    <lineage>
        <taxon>Eukaryota</taxon>
        <taxon>Viridiplantae</taxon>
        <taxon>Streptophyta</taxon>
        <taxon>Embryophyta</taxon>
        <taxon>Tracheophyta</taxon>
        <taxon>Spermatophyta</taxon>
        <taxon>Magnoliopsida</taxon>
        <taxon>eudicotyledons</taxon>
        <taxon>Gunneridae</taxon>
        <taxon>Pentapetalae</taxon>
        <taxon>asterids</taxon>
        <taxon>campanulids</taxon>
        <taxon>Asterales</taxon>
        <taxon>Asteraceae</taxon>
        <taxon>Asteroideae</taxon>
        <taxon>Anthemideae</taxon>
        <taxon>Anthemidinae</taxon>
        <taxon>Tanacetum</taxon>
    </lineage>
</organism>
<feature type="compositionally biased region" description="Acidic residues" evidence="1">
    <location>
        <begin position="267"/>
        <end position="281"/>
    </location>
</feature>
<feature type="region of interest" description="Disordered" evidence="1">
    <location>
        <begin position="233"/>
        <end position="295"/>
    </location>
</feature>
<comment type="caution">
    <text evidence="3">The sequence shown here is derived from an EMBL/GenBank/DDBJ whole genome shotgun (WGS) entry which is preliminary data.</text>
</comment>
<keyword evidence="4" id="KW-1185">Reference proteome</keyword>
<dbReference type="Proteomes" id="UP001151760">
    <property type="component" value="Unassembled WGS sequence"/>
</dbReference>
<feature type="region of interest" description="Disordered" evidence="1">
    <location>
        <begin position="1"/>
        <end position="99"/>
    </location>
</feature>
<dbReference type="Gene3D" id="1.10.10.60">
    <property type="entry name" value="Homeodomain-like"/>
    <property type="match status" value="1"/>
</dbReference>
<dbReference type="InterPro" id="IPR044823">
    <property type="entry name" value="ASIL1/2-like"/>
</dbReference>
<accession>A0ABQ5J8F3</accession>
<evidence type="ECO:0000313" key="3">
    <source>
        <dbReference type="EMBL" id="GJU07454.1"/>
    </source>
</evidence>
<name>A0ABQ5J8F3_9ASTR</name>
<dbReference type="PANTHER" id="PTHR31307">
    <property type="entry name" value="TRIHELIX TRANSCRIPTION FACTOR ASIL2"/>
    <property type="match status" value="1"/>
</dbReference>
<dbReference type="EMBL" id="BQNB010021540">
    <property type="protein sequence ID" value="GJU07454.1"/>
    <property type="molecule type" value="Genomic_DNA"/>
</dbReference>
<feature type="compositionally biased region" description="Acidic residues" evidence="1">
    <location>
        <begin position="72"/>
        <end position="85"/>
    </location>
</feature>